<evidence type="ECO:0000313" key="3">
    <source>
        <dbReference type="EMBL" id="CAF1173686.1"/>
    </source>
</evidence>
<organism evidence="4 6">
    <name type="scientific">Adineta ricciae</name>
    <name type="common">Rotifer</name>
    <dbReference type="NCBI Taxonomy" id="249248"/>
    <lineage>
        <taxon>Eukaryota</taxon>
        <taxon>Metazoa</taxon>
        <taxon>Spiralia</taxon>
        <taxon>Gnathifera</taxon>
        <taxon>Rotifera</taxon>
        <taxon>Eurotatoria</taxon>
        <taxon>Bdelloidea</taxon>
        <taxon>Adinetida</taxon>
        <taxon>Adinetidae</taxon>
        <taxon>Adineta</taxon>
    </lineage>
</organism>
<evidence type="ECO:0000313" key="6">
    <source>
        <dbReference type="Proteomes" id="UP000663852"/>
    </source>
</evidence>
<sequence length="191" mass="21767">MFNDRGQNFPSSGDYRCSRCGRTWNSNRALANVSQRCPSCGANVQPCNLRNLYVYICRQCDRRSEAAYAPNGIRCSHCESSVLILPLNRDDPDDRALIREHDRRQSSTQNQRTISQPSSPFESSRRTDSSMLIRSGERQIDLNHSRRPASRPSVNQPAEPYINDRIHHDLGFICCLVIVFVFVCVTVYLLG</sequence>
<reference evidence="4" key="1">
    <citation type="submission" date="2021-02" db="EMBL/GenBank/DDBJ databases">
        <authorList>
            <person name="Nowell W R."/>
        </authorList>
    </citation>
    <scope>NUCLEOTIDE SEQUENCE</scope>
</reference>
<proteinExistence type="predicted"/>
<keyword evidence="2" id="KW-1133">Transmembrane helix</keyword>
<dbReference type="AlphaFoldDB" id="A0A815ED25"/>
<gene>
    <name evidence="4" type="ORF">EDS130_LOCUS31251</name>
    <name evidence="3" type="ORF">XAT740_LOCUS22177</name>
</gene>
<dbReference type="OrthoDB" id="10038672at2759"/>
<evidence type="ECO:0000313" key="5">
    <source>
        <dbReference type="Proteomes" id="UP000663828"/>
    </source>
</evidence>
<keyword evidence="2" id="KW-0472">Membrane</keyword>
<feature type="region of interest" description="Disordered" evidence="1">
    <location>
        <begin position="101"/>
        <end position="130"/>
    </location>
</feature>
<keyword evidence="5" id="KW-1185">Reference proteome</keyword>
<dbReference type="Proteomes" id="UP000663852">
    <property type="component" value="Unassembled WGS sequence"/>
</dbReference>
<protein>
    <submittedName>
        <fullName evidence="4">Uncharacterized protein</fullName>
    </submittedName>
</protein>
<feature type="compositionally biased region" description="Polar residues" evidence="1">
    <location>
        <begin position="106"/>
        <end position="122"/>
    </location>
</feature>
<evidence type="ECO:0000313" key="4">
    <source>
        <dbReference type="EMBL" id="CAF1313036.1"/>
    </source>
</evidence>
<name>A0A815ED25_ADIRI</name>
<feature type="transmembrane region" description="Helical" evidence="2">
    <location>
        <begin position="170"/>
        <end position="190"/>
    </location>
</feature>
<dbReference type="Proteomes" id="UP000663828">
    <property type="component" value="Unassembled WGS sequence"/>
</dbReference>
<comment type="caution">
    <text evidence="4">The sequence shown here is derived from an EMBL/GenBank/DDBJ whole genome shotgun (WGS) entry which is preliminary data.</text>
</comment>
<dbReference type="EMBL" id="CAJNOR010001621">
    <property type="protein sequence ID" value="CAF1173686.1"/>
    <property type="molecule type" value="Genomic_DNA"/>
</dbReference>
<dbReference type="EMBL" id="CAJNOJ010000227">
    <property type="protein sequence ID" value="CAF1313036.1"/>
    <property type="molecule type" value="Genomic_DNA"/>
</dbReference>
<keyword evidence="2" id="KW-0812">Transmembrane</keyword>
<evidence type="ECO:0000256" key="2">
    <source>
        <dbReference type="SAM" id="Phobius"/>
    </source>
</evidence>
<evidence type="ECO:0000256" key="1">
    <source>
        <dbReference type="SAM" id="MobiDB-lite"/>
    </source>
</evidence>
<accession>A0A815ED25</accession>